<proteinExistence type="predicted"/>
<gene>
    <name evidence="4" type="ORF">DLAC_05807</name>
</gene>
<keyword evidence="5" id="KW-1185">Reference proteome</keyword>
<feature type="transmembrane region" description="Helical" evidence="2">
    <location>
        <begin position="612"/>
        <end position="635"/>
    </location>
</feature>
<evidence type="ECO:0000256" key="3">
    <source>
        <dbReference type="SAM" id="SignalP"/>
    </source>
</evidence>
<feature type="region of interest" description="Disordered" evidence="1">
    <location>
        <begin position="89"/>
        <end position="125"/>
    </location>
</feature>
<feature type="compositionally biased region" description="Low complexity" evidence="1">
    <location>
        <begin position="115"/>
        <end position="125"/>
    </location>
</feature>
<dbReference type="EMBL" id="LODT01000028">
    <property type="protein sequence ID" value="KYQ93173.1"/>
    <property type="molecule type" value="Genomic_DNA"/>
</dbReference>
<dbReference type="GO" id="GO:0016301">
    <property type="term" value="F:kinase activity"/>
    <property type="evidence" value="ECO:0007669"/>
    <property type="project" value="UniProtKB-KW"/>
</dbReference>
<dbReference type="InParanoid" id="A0A151ZGT1"/>
<evidence type="ECO:0000256" key="1">
    <source>
        <dbReference type="SAM" id="MobiDB-lite"/>
    </source>
</evidence>
<comment type="caution">
    <text evidence="4">The sequence shown here is derived from an EMBL/GenBank/DDBJ whole genome shotgun (WGS) entry which is preliminary data.</text>
</comment>
<feature type="compositionally biased region" description="Pro residues" evidence="1">
    <location>
        <begin position="90"/>
        <end position="100"/>
    </location>
</feature>
<dbReference type="Proteomes" id="UP000076078">
    <property type="component" value="Unassembled WGS sequence"/>
</dbReference>
<keyword evidence="2" id="KW-1133">Transmembrane helix</keyword>
<feature type="compositionally biased region" description="Low complexity" evidence="1">
    <location>
        <begin position="201"/>
        <end position="212"/>
    </location>
</feature>
<feature type="region of interest" description="Disordered" evidence="1">
    <location>
        <begin position="585"/>
        <end position="604"/>
    </location>
</feature>
<evidence type="ECO:0000313" key="4">
    <source>
        <dbReference type="EMBL" id="KYQ93173.1"/>
    </source>
</evidence>
<sequence length="652" mass="71216">MTITLLCYIIFLLFYIVVLIVGQDIPQCYPPSSFGNLPVCIYVNPTQTNNQTWTDCGFSILLPCLDLKSAILSFKLYYNPEYTGDIILPSPSPSSSPSPSPSTSTSPSPSPSPSPSSSNSTNNNNSNIDLFNYPTLVLYLLEGNYTGNNNTDISYLGLDLYITNHKNSKVVFQQQKDYLSFTEPLFKNNISEILPPLPLTSNSSSSSTSSSPIHNQLIPTNNNSNNNNNYNIKSSLKILNIQFEHIHGLIVDNSVLAGQTSQLSLSNCSVKYSGGLDGTEETVLIRLFNTQSLILQSTVFSYNNGTMIESIGTLSVVMNNATFHHINSLKGSTVINSLNDRVQIYRSLIYSCEGIYNTMFNGSIVNITKSQFSLNQAKNGGALYFTNSSVNIGTSSFTSNVASSIYGGAIYSDNAQGQYPMEIIESSFTNNQVLNSGDNETVLTPVNASAPGYGGSIFVYNCKYFSLYLCNFTGSLANSGGALFISQVDTFNSAYNQYYGTASQYGTIYSEFSNLYLFAATLYENQVLSGQFVYCNSSSFIYLNNILDVLKKPITNETTVYCQSPDSCQIEGDIAINQNCQRAGSSTTGSTSSQDSQDNTSNSRSKLSKSSLIAIIVVSSLTGVILIAVITRLAFIKFKYYRLTKLGYKIIL</sequence>
<evidence type="ECO:0000256" key="2">
    <source>
        <dbReference type="SAM" id="Phobius"/>
    </source>
</evidence>
<feature type="chain" id="PRO_5007593271" evidence="3">
    <location>
        <begin position="23"/>
        <end position="652"/>
    </location>
</feature>
<protein>
    <submittedName>
        <fullName evidence="4">Putative phosphatidylinositol phosphate kinase</fullName>
    </submittedName>
</protein>
<reference evidence="4 5" key="1">
    <citation type="submission" date="2015-12" db="EMBL/GenBank/DDBJ databases">
        <title>Dictyostelia acquired genes for synthesis and detection of signals that induce cell-type specialization by lateral gene transfer from prokaryotes.</title>
        <authorList>
            <person name="Gloeckner G."/>
            <person name="Schaap P."/>
        </authorList>
    </citation>
    <scope>NUCLEOTIDE SEQUENCE [LARGE SCALE GENOMIC DNA]</scope>
    <source>
        <strain evidence="4 5">TK</strain>
    </source>
</reference>
<name>A0A151ZGT1_TIELA</name>
<keyword evidence="4" id="KW-0418">Kinase</keyword>
<feature type="signal peptide" evidence="3">
    <location>
        <begin position="1"/>
        <end position="22"/>
    </location>
</feature>
<feature type="region of interest" description="Disordered" evidence="1">
    <location>
        <begin position="201"/>
        <end position="226"/>
    </location>
</feature>
<accession>A0A151ZGT1</accession>
<organism evidence="4 5">
    <name type="scientific">Tieghemostelium lacteum</name>
    <name type="common">Slime mold</name>
    <name type="synonym">Dictyostelium lacteum</name>
    <dbReference type="NCBI Taxonomy" id="361077"/>
    <lineage>
        <taxon>Eukaryota</taxon>
        <taxon>Amoebozoa</taxon>
        <taxon>Evosea</taxon>
        <taxon>Eumycetozoa</taxon>
        <taxon>Dictyostelia</taxon>
        <taxon>Dictyosteliales</taxon>
        <taxon>Raperosteliaceae</taxon>
        <taxon>Tieghemostelium</taxon>
    </lineage>
</organism>
<keyword evidence="4" id="KW-0808">Transferase</keyword>
<dbReference type="AlphaFoldDB" id="A0A151ZGT1"/>
<evidence type="ECO:0000313" key="5">
    <source>
        <dbReference type="Proteomes" id="UP000076078"/>
    </source>
</evidence>
<keyword evidence="2" id="KW-0812">Transmembrane</keyword>
<keyword evidence="3" id="KW-0732">Signal</keyword>
<keyword evidence="2" id="KW-0472">Membrane</keyword>